<evidence type="ECO:0000256" key="1">
    <source>
        <dbReference type="ARBA" id="ARBA00023125"/>
    </source>
</evidence>
<keyword evidence="1" id="KW-0238">DNA-binding</keyword>
<dbReference type="GO" id="GO:0003700">
    <property type="term" value="F:DNA-binding transcription factor activity"/>
    <property type="evidence" value="ECO:0007669"/>
    <property type="project" value="TreeGrafter"/>
</dbReference>
<evidence type="ECO:0000259" key="2">
    <source>
        <dbReference type="PROSITE" id="PS50943"/>
    </source>
</evidence>
<comment type="caution">
    <text evidence="3">The sequence shown here is derived from an EMBL/GenBank/DDBJ whole genome shotgun (WGS) entry which is preliminary data.</text>
</comment>
<protein>
    <recommendedName>
        <fullName evidence="2">HTH cro/C1-type domain-containing protein</fullName>
    </recommendedName>
</protein>
<dbReference type="InterPro" id="IPR050807">
    <property type="entry name" value="TransReg_Diox_bact_type"/>
</dbReference>
<dbReference type="Gene3D" id="1.10.260.40">
    <property type="entry name" value="lambda repressor-like DNA-binding domains"/>
    <property type="match status" value="1"/>
</dbReference>
<dbReference type="InterPro" id="IPR010982">
    <property type="entry name" value="Lambda_DNA-bd_dom_sf"/>
</dbReference>
<dbReference type="Gene3D" id="2.60.120.10">
    <property type="entry name" value="Jelly Rolls"/>
    <property type="match status" value="1"/>
</dbReference>
<reference evidence="3" key="1">
    <citation type="submission" date="2019-08" db="EMBL/GenBank/DDBJ databases">
        <authorList>
            <person name="Kucharzyk K."/>
            <person name="Murdoch R.W."/>
            <person name="Higgins S."/>
            <person name="Loffler F."/>
        </authorList>
    </citation>
    <scope>NUCLEOTIDE SEQUENCE</scope>
</reference>
<dbReference type="Pfam" id="PF01381">
    <property type="entry name" value="HTH_3"/>
    <property type="match status" value="1"/>
</dbReference>
<feature type="domain" description="HTH cro/C1-type" evidence="2">
    <location>
        <begin position="1"/>
        <end position="35"/>
    </location>
</feature>
<organism evidence="3">
    <name type="scientific">bioreactor metagenome</name>
    <dbReference type="NCBI Taxonomy" id="1076179"/>
    <lineage>
        <taxon>unclassified sequences</taxon>
        <taxon>metagenomes</taxon>
        <taxon>ecological metagenomes</taxon>
    </lineage>
</organism>
<dbReference type="Pfam" id="PF07883">
    <property type="entry name" value="Cupin_2"/>
    <property type="match status" value="1"/>
</dbReference>
<dbReference type="InterPro" id="IPR011051">
    <property type="entry name" value="RmlC_Cupin_sf"/>
</dbReference>
<dbReference type="SUPFAM" id="SSF51182">
    <property type="entry name" value="RmlC-like cupins"/>
    <property type="match status" value="1"/>
</dbReference>
<sequence>MSLSFLSKIERDINTPTIAVLQKLCNALNISINDLISNVHPSPCVNKENRKPIYENSDSLYEQATPPNEFLKGDILTIFPNSEIKTYEHVFDEVGLILEGNINVILDGTEYRLSEGDTVYVRKGTNHIIKNTSNTEKCVTYWVKAILPAI</sequence>
<dbReference type="AlphaFoldDB" id="A0A645DGI8"/>
<dbReference type="GO" id="GO:0005829">
    <property type="term" value="C:cytosol"/>
    <property type="evidence" value="ECO:0007669"/>
    <property type="project" value="TreeGrafter"/>
</dbReference>
<dbReference type="InterPro" id="IPR001387">
    <property type="entry name" value="Cro/C1-type_HTH"/>
</dbReference>
<dbReference type="InterPro" id="IPR014710">
    <property type="entry name" value="RmlC-like_jellyroll"/>
</dbReference>
<dbReference type="PANTHER" id="PTHR46797:SF1">
    <property type="entry name" value="METHYLPHOSPHONATE SYNTHASE"/>
    <property type="match status" value="1"/>
</dbReference>
<dbReference type="CDD" id="cd02209">
    <property type="entry name" value="cupin_XRE_C"/>
    <property type="match status" value="1"/>
</dbReference>
<proteinExistence type="predicted"/>
<dbReference type="PROSITE" id="PS50943">
    <property type="entry name" value="HTH_CROC1"/>
    <property type="match status" value="1"/>
</dbReference>
<dbReference type="PANTHER" id="PTHR46797">
    <property type="entry name" value="HTH-TYPE TRANSCRIPTIONAL REGULATOR"/>
    <property type="match status" value="1"/>
</dbReference>
<accession>A0A645DGI8</accession>
<dbReference type="GO" id="GO:0003677">
    <property type="term" value="F:DNA binding"/>
    <property type="evidence" value="ECO:0007669"/>
    <property type="project" value="UniProtKB-KW"/>
</dbReference>
<dbReference type="EMBL" id="VSSQ01035997">
    <property type="protein sequence ID" value="MPM88371.1"/>
    <property type="molecule type" value="Genomic_DNA"/>
</dbReference>
<gene>
    <name evidence="3" type="ORF">SDC9_135474</name>
</gene>
<evidence type="ECO:0000313" key="3">
    <source>
        <dbReference type="EMBL" id="MPM88371.1"/>
    </source>
</evidence>
<dbReference type="CDD" id="cd00093">
    <property type="entry name" value="HTH_XRE"/>
    <property type="match status" value="1"/>
</dbReference>
<name>A0A645DGI8_9ZZZZ</name>
<dbReference type="InterPro" id="IPR013096">
    <property type="entry name" value="Cupin_2"/>
</dbReference>